<evidence type="ECO:0000256" key="3">
    <source>
        <dbReference type="ARBA" id="ARBA00022679"/>
    </source>
</evidence>
<feature type="compositionally biased region" description="Low complexity" evidence="6">
    <location>
        <begin position="229"/>
        <end position="239"/>
    </location>
</feature>
<feature type="domain" description="HECT" evidence="7">
    <location>
        <begin position="763"/>
        <end position="1122"/>
    </location>
</feature>
<evidence type="ECO:0000256" key="6">
    <source>
        <dbReference type="SAM" id="MobiDB-lite"/>
    </source>
</evidence>
<feature type="region of interest" description="Disordered" evidence="6">
    <location>
        <begin position="204"/>
        <end position="308"/>
    </location>
</feature>
<feature type="compositionally biased region" description="Basic and acidic residues" evidence="6">
    <location>
        <begin position="424"/>
        <end position="434"/>
    </location>
</feature>
<comment type="caution">
    <text evidence="8">The sequence shown here is derived from an EMBL/GenBank/DDBJ whole genome shotgun (WGS) entry which is preliminary data.</text>
</comment>
<evidence type="ECO:0000313" key="9">
    <source>
        <dbReference type="Proteomes" id="UP001365542"/>
    </source>
</evidence>
<keyword evidence="9" id="KW-1185">Reference proteome</keyword>
<evidence type="ECO:0000256" key="2">
    <source>
        <dbReference type="ARBA" id="ARBA00012485"/>
    </source>
</evidence>
<dbReference type="GO" id="GO:0000209">
    <property type="term" value="P:protein polyubiquitination"/>
    <property type="evidence" value="ECO:0007669"/>
    <property type="project" value="InterPro"/>
</dbReference>
<gene>
    <name evidence="8" type="primary">HUL4</name>
    <name evidence="8" type="ORF">TWF694_001949</name>
</gene>
<dbReference type="InterPro" id="IPR044611">
    <property type="entry name" value="E3A/B/C-like"/>
</dbReference>
<accession>A0AAV9X437</accession>
<dbReference type="InterPro" id="IPR000569">
    <property type="entry name" value="HECT_dom"/>
</dbReference>
<dbReference type="PROSITE" id="PS50237">
    <property type="entry name" value="HECT"/>
    <property type="match status" value="1"/>
</dbReference>
<dbReference type="EMBL" id="JAVHJO010000010">
    <property type="protein sequence ID" value="KAK6535494.1"/>
    <property type="molecule type" value="Genomic_DNA"/>
</dbReference>
<reference evidence="8 9" key="1">
    <citation type="submission" date="2019-10" db="EMBL/GenBank/DDBJ databases">
        <authorList>
            <person name="Palmer J.M."/>
        </authorList>
    </citation>
    <scope>NUCLEOTIDE SEQUENCE [LARGE SCALE GENOMIC DNA]</scope>
    <source>
        <strain evidence="8 9">TWF694</strain>
    </source>
</reference>
<feature type="compositionally biased region" description="Polar residues" evidence="6">
    <location>
        <begin position="285"/>
        <end position="296"/>
    </location>
</feature>
<dbReference type="Proteomes" id="UP001365542">
    <property type="component" value="Unassembled WGS sequence"/>
</dbReference>
<dbReference type="PANTHER" id="PTHR45700:SF8">
    <property type="entry name" value="HECT-TYPE E3 UBIQUITIN TRANSFERASE"/>
    <property type="match status" value="1"/>
</dbReference>
<dbReference type="SMART" id="SM00119">
    <property type="entry name" value="HECTc"/>
    <property type="match status" value="1"/>
</dbReference>
<feature type="region of interest" description="Disordered" evidence="6">
    <location>
        <begin position="162"/>
        <end position="181"/>
    </location>
</feature>
<evidence type="ECO:0000313" key="8">
    <source>
        <dbReference type="EMBL" id="KAK6535494.1"/>
    </source>
</evidence>
<evidence type="ECO:0000256" key="4">
    <source>
        <dbReference type="ARBA" id="ARBA00022786"/>
    </source>
</evidence>
<feature type="active site" description="Glycyl thioester intermediate" evidence="5">
    <location>
        <position position="1090"/>
    </location>
</feature>
<dbReference type="FunFam" id="3.30.2160.10:FF:000004">
    <property type="entry name" value="probable E3 ubiquitin-protein ligase HERC4 isoform X1"/>
    <property type="match status" value="1"/>
</dbReference>
<organism evidence="8 9">
    <name type="scientific">Orbilia ellipsospora</name>
    <dbReference type="NCBI Taxonomy" id="2528407"/>
    <lineage>
        <taxon>Eukaryota</taxon>
        <taxon>Fungi</taxon>
        <taxon>Dikarya</taxon>
        <taxon>Ascomycota</taxon>
        <taxon>Pezizomycotina</taxon>
        <taxon>Orbiliomycetes</taxon>
        <taxon>Orbiliales</taxon>
        <taxon>Orbiliaceae</taxon>
        <taxon>Orbilia</taxon>
    </lineage>
</organism>
<dbReference type="Gene3D" id="3.90.1750.10">
    <property type="entry name" value="Hect, E3 ligase catalytic domains"/>
    <property type="match status" value="1"/>
</dbReference>
<name>A0AAV9X437_9PEZI</name>
<evidence type="ECO:0000256" key="5">
    <source>
        <dbReference type="PROSITE-ProRule" id="PRU00104"/>
    </source>
</evidence>
<comment type="catalytic activity">
    <reaction evidence="1">
        <text>S-ubiquitinyl-[E2 ubiquitin-conjugating enzyme]-L-cysteine + [acceptor protein]-L-lysine = [E2 ubiquitin-conjugating enzyme]-L-cysteine + N(6)-ubiquitinyl-[acceptor protein]-L-lysine.</text>
        <dbReference type="EC" id="2.3.2.26"/>
    </reaction>
</comment>
<feature type="region of interest" description="Disordered" evidence="6">
    <location>
        <begin position="70"/>
        <end position="99"/>
    </location>
</feature>
<feature type="region of interest" description="Disordered" evidence="6">
    <location>
        <begin position="1"/>
        <end position="28"/>
    </location>
</feature>
<dbReference type="CDD" id="cd00078">
    <property type="entry name" value="HECTc"/>
    <property type="match status" value="1"/>
</dbReference>
<dbReference type="PANTHER" id="PTHR45700">
    <property type="entry name" value="UBIQUITIN-PROTEIN LIGASE E3C"/>
    <property type="match status" value="1"/>
</dbReference>
<dbReference type="EC" id="2.3.2.26" evidence="2"/>
<dbReference type="InterPro" id="IPR035983">
    <property type="entry name" value="Hect_E3_ubiquitin_ligase"/>
</dbReference>
<keyword evidence="3" id="KW-0808">Transferase</keyword>
<dbReference type="Pfam" id="PF00632">
    <property type="entry name" value="HECT"/>
    <property type="match status" value="1"/>
</dbReference>
<feature type="region of interest" description="Disordered" evidence="6">
    <location>
        <begin position="414"/>
        <end position="436"/>
    </location>
</feature>
<dbReference type="Gene3D" id="3.30.2410.10">
    <property type="entry name" value="Hect, E3 ligase catalytic domain"/>
    <property type="match status" value="1"/>
</dbReference>
<dbReference type="Gene3D" id="3.30.2160.10">
    <property type="entry name" value="Hect, E3 ligase catalytic domain"/>
    <property type="match status" value="1"/>
</dbReference>
<protein>
    <recommendedName>
        <fullName evidence="2">HECT-type E3 ubiquitin transferase</fullName>
        <ecNumber evidence="2">2.3.2.26</ecNumber>
    </recommendedName>
</protein>
<dbReference type="AlphaFoldDB" id="A0AAV9X437"/>
<proteinExistence type="predicted"/>
<sequence length="1122" mass="125204">MPSWPTKLFTQASSAHTTQLPERSVTPPRLHSIFPQLDESSVPTLYGHQRSKSHVPTAVAGLLNGNNGAANSNSSGTAGAGNGAGNSKGSNVPQGGDKVEVTPFGGIGIKREKISVTPEMKVGPCMTCASTVRWPTHLTVFRCTVCLGINDLVPFQRTVKLDDKGKGKQSSVPPPPPPPLAVEKVNGIIKNCIESFLRSRKAMLERKTPRETPASSIASAGPKRADKSPTTSPHLTTTPVPYPAFEEQQVDHTRRPSELASTSNHTKQLSVNLPRTPEFPEDNKSPSSDASPNGNVSPKKPEVVYSPRRLEQRALTGRMFRPLEEYIIRSFSSWDAINNSFLKMGPDELDDMAKLSSSPDRSASSMERAMRKQRERLRLQSPWIEWAQVAEFYEAILTAGDHLAAHLFNLSQPSSESIGEDGEPALKKSEFPREDAEDLESDIDEARDHLERVLLKAAEHLLKRPGKPLQTPEDSRTLLIIMLCPLLHPSSAGELHSARSKNLRLRNDIRTRNKPQSKAVSAPGQHSVVIKRILGLLSNLPNESHHFLVSWFSRLQEPDFRKLVDFAGSFITYRLTKQFGKHMIGTTDKIRGVVYGEDWQIKAASKFLSLLAAANASAMLRKQNAEAPLENWFNANSEVLAFDSIGEGHLARQQAIARGHIIPTSDFYNSMLDYADLIADFDQWESKSSKFSFCQYPFLLSMGSKIQILEYDAKRQMEVKAREAFFNSIGLRRTFSQYLLLRVRRDCLVEDSLKRISESVGGGSGDIKKGLKIEFDGEDGIDIGGLRKEWFLLLIRDIFDPRHGMFVYDEDSRYCYFNPHTFEATEQYFLVGVLLGMAIHNSTILDVALPPVVFKKLLSPNSSVSTPNKFSTPSPTTRMPFTSTLEDLAFFRPVLAHGLRQLLEFEGDVESTFCRDFVVEVERYGQITQVPLIPGGENRPVTNENRREFVDLYAQFLLDTSVARQFEPFKRGFWTVCGGNALSLFQPDEIELLVRGSDEPLDISALRAVAVYENWSSSSPAESNVVKWFWETFESATVEMQRMLLSFVTGSDRIPAMGIANMVLKVVYGGPPGVQGRGKKVERYPIARTCFNSITLWGYDSKETLERVLWRAVKESEGFGLK</sequence>
<evidence type="ECO:0000259" key="7">
    <source>
        <dbReference type="PROSITE" id="PS50237"/>
    </source>
</evidence>
<dbReference type="SUPFAM" id="SSF56204">
    <property type="entry name" value="Hect, E3 ligase catalytic domain"/>
    <property type="match status" value="1"/>
</dbReference>
<feature type="compositionally biased region" description="Polar residues" evidence="6">
    <location>
        <begin position="8"/>
        <end position="21"/>
    </location>
</feature>
<dbReference type="GO" id="GO:0061630">
    <property type="term" value="F:ubiquitin protein ligase activity"/>
    <property type="evidence" value="ECO:0007669"/>
    <property type="project" value="UniProtKB-EC"/>
</dbReference>
<evidence type="ECO:0000256" key="1">
    <source>
        <dbReference type="ARBA" id="ARBA00000885"/>
    </source>
</evidence>
<feature type="compositionally biased region" description="Polar residues" evidence="6">
    <location>
        <begin position="259"/>
        <end position="273"/>
    </location>
</feature>
<keyword evidence="4 5" id="KW-0833">Ubl conjugation pathway</keyword>